<dbReference type="Gene3D" id="3.40.50.720">
    <property type="entry name" value="NAD(P)-binding Rossmann-like Domain"/>
    <property type="match status" value="1"/>
</dbReference>
<dbReference type="InterPro" id="IPR023401">
    <property type="entry name" value="ODC_N"/>
</dbReference>
<dbReference type="Pfam" id="PF02423">
    <property type="entry name" value="OCD_Mu_crystall"/>
    <property type="match status" value="1"/>
</dbReference>
<sequence length="342" mass="34771">MTEALPGSAAPPAPAPLSPVTIDAGAMAGEDRLLRVVDALAEVFADLSAGLTRSPSRTVVQHGPERELLAGTAVWERRGVGSVKITTLTPDNPERGLPLIHGVVVLTDLPTGRITALLDGAELTAVRTGAVAALATRLCAPRDAAELAVVGAGVQARAAVLAVSAVRPIRSVRVYSRTAARTEAFAQWIRDTAPRPVEVTVCGSAEEAVTGAAVICTTTSTGGTTPLVAAEWVAPGAHLNVIGGTHEDALEVDPALLASAFTLVEERTAAVAEAGEVRAALAAGLIEEKDLHALGDLVRGVSPGPGGRTSLFRCVGMAIEDTAAAAALYAATTAGHPEEDHS</sequence>
<dbReference type="PIRSF" id="PIRSF001439">
    <property type="entry name" value="CryM"/>
    <property type="match status" value="1"/>
</dbReference>
<accession>A0ABZ1U8F3</accession>
<dbReference type="InterPro" id="IPR003462">
    <property type="entry name" value="ODC_Mu_crystall"/>
</dbReference>
<dbReference type="Gene3D" id="3.30.1780.10">
    <property type="entry name" value="ornithine cyclodeaminase, domain 1"/>
    <property type="match status" value="1"/>
</dbReference>
<dbReference type="PANTHER" id="PTHR13812:SF19">
    <property type="entry name" value="KETIMINE REDUCTASE MU-CRYSTALLIN"/>
    <property type="match status" value="1"/>
</dbReference>
<dbReference type="SUPFAM" id="SSF51735">
    <property type="entry name" value="NAD(P)-binding Rossmann-fold domains"/>
    <property type="match status" value="1"/>
</dbReference>
<evidence type="ECO:0000313" key="2">
    <source>
        <dbReference type="Proteomes" id="UP001432222"/>
    </source>
</evidence>
<dbReference type="PANTHER" id="PTHR13812">
    <property type="entry name" value="KETIMINE REDUCTASE MU-CRYSTALLIN"/>
    <property type="match status" value="1"/>
</dbReference>
<protein>
    <submittedName>
        <fullName evidence="1">Ornithine cyclodeaminase family protein</fullName>
    </submittedName>
</protein>
<dbReference type="Proteomes" id="UP001432222">
    <property type="component" value="Chromosome"/>
</dbReference>
<keyword evidence="2" id="KW-1185">Reference proteome</keyword>
<gene>
    <name evidence="1" type="ORF">OHA16_27250</name>
</gene>
<dbReference type="InterPro" id="IPR036291">
    <property type="entry name" value="NAD(P)-bd_dom_sf"/>
</dbReference>
<evidence type="ECO:0000313" key="1">
    <source>
        <dbReference type="EMBL" id="WUQ86324.1"/>
    </source>
</evidence>
<dbReference type="RefSeq" id="WP_328956951.1">
    <property type="nucleotide sequence ID" value="NZ_CP108110.1"/>
</dbReference>
<dbReference type="EMBL" id="CP108110">
    <property type="protein sequence ID" value="WUQ86324.1"/>
    <property type="molecule type" value="Genomic_DNA"/>
</dbReference>
<name>A0ABZ1U8F3_9ACTN</name>
<reference evidence="1" key="1">
    <citation type="submission" date="2022-10" db="EMBL/GenBank/DDBJ databases">
        <title>The complete genomes of actinobacterial strains from the NBC collection.</title>
        <authorList>
            <person name="Joergensen T.S."/>
            <person name="Alvarez Arevalo M."/>
            <person name="Sterndorff E.B."/>
            <person name="Faurdal D."/>
            <person name="Vuksanovic O."/>
            <person name="Mourched A.-S."/>
            <person name="Charusanti P."/>
            <person name="Shaw S."/>
            <person name="Blin K."/>
            <person name="Weber T."/>
        </authorList>
    </citation>
    <scope>NUCLEOTIDE SEQUENCE</scope>
    <source>
        <strain evidence="1">NBC_00222</strain>
    </source>
</reference>
<proteinExistence type="predicted"/>
<organism evidence="1 2">
    <name type="scientific">Kitasatospora purpeofusca</name>
    <dbReference type="NCBI Taxonomy" id="67352"/>
    <lineage>
        <taxon>Bacteria</taxon>
        <taxon>Bacillati</taxon>
        <taxon>Actinomycetota</taxon>
        <taxon>Actinomycetes</taxon>
        <taxon>Kitasatosporales</taxon>
        <taxon>Streptomycetaceae</taxon>
        <taxon>Kitasatospora</taxon>
    </lineage>
</organism>